<sequence length="157" mass="16996">MRLSLLLLPVLLAAQPAFAAVDLIRVDKSERKLWLLDGATVVREYDIQLGTNPEGPKEREGDGRTPEGRYLISGKNPNSRFTLSLRVSYPDADDRAAAAQSGVSPGGDIMVHGQPNAVPDFFVIPTDWTLGCIAVSNAAIREIYDLVDVGTPIEILP</sequence>
<dbReference type="Gene3D" id="2.40.440.10">
    <property type="entry name" value="L,D-transpeptidase catalytic domain-like"/>
    <property type="match status" value="1"/>
</dbReference>
<reference evidence="11 12" key="1">
    <citation type="submission" date="2018-09" db="EMBL/GenBank/DDBJ databases">
        <authorList>
            <person name="Zhu H."/>
        </authorList>
    </citation>
    <scope>NUCLEOTIDE SEQUENCE [LARGE SCALE GENOMIC DNA]</scope>
    <source>
        <strain evidence="11 12">K1W22B-8</strain>
    </source>
</reference>
<feature type="domain" description="L,D-TPase catalytic" evidence="10">
    <location>
        <begin position="22"/>
        <end position="156"/>
    </location>
</feature>
<dbReference type="InterPro" id="IPR005490">
    <property type="entry name" value="LD_TPept_cat_dom"/>
</dbReference>
<dbReference type="PROSITE" id="PS52029">
    <property type="entry name" value="LD_TPASE"/>
    <property type="match status" value="1"/>
</dbReference>
<comment type="pathway">
    <text evidence="1 7">Cell wall biogenesis; peptidoglycan biosynthesis.</text>
</comment>
<comment type="similarity">
    <text evidence="2">Belongs to the YkuD family.</text>
</comment>
<feature type="active site" description="Proton donor/acceptor" evidence="7">
    <location>
        <position position="112"/>
    </location>
</feature>
<keyword evidence="4 7" id="KW-0133">Cell shape</keyword>
<evidence type="ECO:0000313" key="12">
    <source>
        <dbReference type="Proteomes" id="UP000284605"/>
    </source>
</evidence>
<evidence type="ECO:0000256" key="2">
    <source>
        <dbReference type="ARBA" id="ARBA00005992"/>
    </source>
</evidence>
<evidence type="ECO:0000256" key="6">
    <source>
        <dbReference type="ARBA" id="ARBA00023316"/>
    </source>
</evidence>
<dbReference type="UniPathway" id="UPA00219"/>
<feature type="active site" description="Nucleophile" evidence="7">
    <location>
        <position position="132"/>
    </location>
</feature>
<dbReference type="GO" id="GO:0016740">
    <property type="term" value="F:transferase activity"/>
    <property type="evidence" value="ECO:0007669"/>
    <property type="project" value="UniProtKB-KW"/>
</dbReference>
<evidence type="ECO:0000256" key="8">
    <source>
        <dbReference type="SAM" id="MobiDB-lite"/>
    </source>
</evidence>
<evidence type="ECO:0000256" key="5">
    <source>
        <dbReference type="ARBA" id="ARBA00022984"/>
    </source>
</evidence>
<evidence type="ECO:0000256" key="4">
    <source>
        <dbReference type="ARBA" id="ARBA00022960"/>
    </source>
</evidence>
<dbReference type="GO" id="GO:0004180">
    <property type="term" value="F:carboxypeptidase activity"/>
    <property type="evidence" value="ECO:0007669"/>
    <property type="project" value="UniProtKB-ARBA"/>
</dbReference>
<dbReference type="EMBL" id="QYUK01000011">
    <property type="protein sequence ID" value="RJF86608.1"/>
    <property type="molecule type" value="Genomic_DNA"/>
</dbReference>
<evidence type="ECO:0000259" key="10">
    <source>
        <dbReference type="PROSITE" id="PS52029"/>
    </source>
</evidence>
<dbReference type="PANTHER" id="PTHR36699">
    <property type="entry name" value="LD-TRANSPEPTIDASE"/>
    <property type="match status" value="1"/>
</dbReference>
<dbReference type="SUPFAM" id="SSF141523">
    <property type="entry name" value="L,D-transpeptidase catalytic domain-like"/>
    <property type="match status" value="1"/>
</dbReference>
<dbReference type="InterPro" id="IPR038063">
    <property type="entry name" value="Transpep_catalytic_dom"/>
</dbReference>
<organism evidence="11 12">
    <name type="scientific">Oleomonas cavernae</name>
    <dbReference type="NCBI Taxonomy" id="2320859"/>
    <lineage>
        <taxon>Bacteria</taxon>
        <taxon>Pseudomonadati</taxon>
        <taxon>Pseudomonadota</taxon>
        <taxon>Alphaproteobacteria</taxon>
        <taxon>Acetobacterales</taxon>
        <taxon>Acetobacteraceae</taxon>
        <taxon>Oleomonas</taxon>
    </lineage>
</organism>
<feature type="region of interest" description="Disordered" evidence="8">
    <location>
        <begin position="49"/>
        <end position="68"/>
    </location>
</feature>
<keyword evidence="6 7" id="KW-0961">Cell wall biogenesis/degradation</keyword>
<dbReference type="PANTHER" id="PTHR36699:SF1">
    <property type="entry name" value="L,D-TRANSPEPTIDASE YAFK-RELATED"/>
    <property type="match status" value="1"/>
</dbReference>
<gene>
    <name evidence="11" type="ORF">D3874_05890</name>
</gene>
<keyword evidence="5 7" id="KW-0573">Peptidoglycan synthesis</keyword>
<feature type="chain" id="PRO_5019542378" description="L,D-TPase catalytic domain-containing protein" evidence="9">
    <location>
        <begin position="20"/>
        <end position="157"/>
    </location>
</feature>
<feature type="signal peptide" evidence="9">
    <location>
        <begin position="1"/>
        <end position="19"/>
    </location>
</feature>
<dbReference type="GO" id="GO:0009252">
    <property type="term" value="P:peptidoglycan biosynthetic process"/>
    <property type="evidence" value="ECO:0007669"/>
    <property type="project" value="UniProtKB-UniPathway"/>
</dbReference>
<comment type="caution">
    <text evidence="11">The sequence shown here is derived from an EMBL/GenBank/DDBJ whole genome shotgun (WGS) entry which is preliminary data.</text>
</comment>
<dbReference type="CDD" id="cd16913">
    <property type="entry name" value="YkuD_like"/>
    <property type="match status" value="1"/>
</dbReference>
<accession>A0A418W9D7</accession>
<protein>
    <recommendedName>
        <fullName evidence="10">L,D-TPase catalytic domain-containing protein</fullName>
    </recommendedName>
</protein>
<dbReference type="Pfam" id="PF03734">
    <property type="entry name" value="YkuD"/>
    <property type="match status" value="1"/>
</dbReference>
<keyword evidence="3" id="KW-0808">Transferase</keyword>
<evidence type="ECO:0000256" key="9">
    <source>
        <dbReference type="SAM" id="SignalP"/>
    </source>
</evidence>
<keyword evidence="12" id="KW-1185">Reference proteome</keyword>
<dbReference type="GO" id="GO:0008360">
    <property type="term" value="P:regulation of cell shape"/>
    <property type="evidence" value="ECO:0007669"/>
    <property type="project" value="UniProtKB-UniRule"/>
</dbReference>
<dbReference type="OrthoDB" id="9809748at2"/>
<dbReference type="Proteomes" id="UP000284605">
    <property type="component" value="Unassembled WGS sequence"/>
</dbReference>
<evidence type="ECO:0000313" key="11">
    <source>
        <dbReference type="EMBL" id="RJF86608.1"/>
    </source>
</evidence>
<proteinExistence type="inferred from homology"/>
<dbReference type="RefSeq" id="WP_119777254.1">
    <property type="nucleotide sequence ID" value="NZ_QYUK01000011.1"/>
</dbReference>
<keyword evidence="9" id="KW-0732">Signal</keyword>
<name>A0A418W9D7_9PROT</name>
<feature type="compositionally biased region" description="Basic and acidic residues" evidence="8">
    <location>
        <begin position="55"/>
        <end position="67"/>
    </location>
</feature>
<evidence type="ECO:0000256" key="3">
    <source>
        <dbReference type="ARBA" id="ARBA00022679"/>
    </source>
</evidence>
<dbReference type="AlphaFoldDB" id="A0A418W9D7"/>
<evidence type="ECO:0000256" key="1">
    <source>
        <dbReference type="ARBA" id="ARBA00004752"/>
    </source>
</evidence>
<dbReference type="GO" id="GO:0071555">
    <property type="term" value="P:cell wall organization"/>
    <property type="evidence" value="ECO:0007669"/>
    <property type="project" value="UniProtKB-UniRule"/>
</dbReference>
<evidence type="ECO:0000256" key="7">
    <source>
        <dbReference type="PROSITE-ProRule" id="PRU01373"/>
    </source>
</evidence>